<sequence>MGKCPLPSFVRRYILSKWIWLIKGISMSSYDEIATRIAKVIVSPESVIGLIHGILSVPLDLGYLAYGYFDTDSRYSHETERIRIVRAIDSGILNHDRITDAIQIVFNQFNKYTSENKQNKIYSRTIFSVVGRIATNSIISSKIATAIAQRASFFVAVRGGVMGNILLVGGMTERCIRTSEQLSEEEPEVYSLLRSKNYDLLYFLFEPALKPFVDALSVRRTQGMPAFNEILELVEDKVSSHHG</sequence>
<protein>
    <submittedName>
        <fullName evidence="1">Uncharacterized protein</fullName>
    </submittedName>
</protein>
<reference evidence="1" key="1">
    <citation type="journal article" date="2008" name="J. Bacteriol.">
        <title>Genetic and functional properties of the self-transmissible Yersinia enterocolitica plasmid pYE854, which mobilizes the virulence plasmid pYV.</title>
        <authorList>
            <person name="Hammerl J.A."/>
            <person name="Klein I."/>
            <person name="Lanka E."/>
            <person name="Appel B."/>
            <person name="Hertwig S."/>
        </authorList>
    </citation>
    <scope>NUCLEOTIDE SEQUENCE [LARGE SCALE GENOMIC DNA]</scope>
    <source>
        <strain evidence="1">29854</strain>
        <plasmid evidence="1">pYE854</plasmid>
    </source>
</reference>
<dbReference type="AlphaFoldDB" id="B0RKW4"/>
<accession>B0RKW4</accession>
<name>B0RKW4_YEREN</name>
<geneLocation type="plasmid" evidence="1">
    <name>pYE854</name>
</geneLocation>
<keyword evidence="1" id="KW-0614">Plasmid</keyword>
<dbReference type="EMBL" id="AM905950">
    <property type="protein sequence ID" value="CAP20214.1"/>
    <property type="molecule type" value="Genomic_DNA"/>
</dbReference>
<organism evidence="1">
    <name type="scientific">Yersinia enterocolitica</name>
    <dbReference type="NCBI Taxonomy" id="630"/>
    <lineage>
        <taxon>Bacteria</taxon>
        <taxon>Pseudomonadati</taxon>
        <taxon>Pseudomonadota</taxon>
        <taxon>Gammaproteobacteria</taxon>
        <taxon>Enterobacterales</taxon>
        <taxon>Yersiniaceae</taxon>
        <taxon>Yersinia</taxon>
    </lineage>
</organism>
<evidence type="ECO:0000313" key="1">
    <source>
        <dbReference type="EMBL" id="CAP20214.1"/>
    </source>
</evidence>
<proteinExistence type="predicted"/>